<evidence type="ECO:0000256" key="2">
    <source>
        <dbReference type="ARBA" id="ARBA00023117"/>
    </source>
</evidence>
<comment type="caution">
    <text evidence="8">The sequence shown here is derived from an EMBL/GenBank/DDBJ whole genome shotgun (WGS) entry which is preliminary data.</text>
</comment>
<evidence type="ECO:0000259" key="6">
    <source>
        <dbReference type="PROSITE" id="PS50014"/>
    </source>
</evidence>
<keyword evidence="2 4" id="KW-0103">Bromodomain</keyword>
<evidence type="ECO:0008006" key="10">
    <source>
        <dbReference type="Google" id="ProtNLM"/>
    </source>
</evidence>
<keyword evidence="9" id="KW-1185">Reference proteome</keyword>
<dbReference type="Pfam" id="PF00439">
    <property type="entry name" value="Bromodomain"/>
    <property type="match status" value="1"/>
</dbReference>
<evidence type="ECO:0000313" key="9">
    <source>
        <dbReference type="Proteomes" id="UP001230188"/>
    </source>
</evidence>
<proteinExistence type="predicted"/>
<dbReference type="Gene3D" id="1.20.1270.220">
    <property type="match status" value="1"/>
</dbReference>
<evidence type="ECO:0000313" key="8">
    <source>
        <dbReference type="EMBL" id="KAJ8600459.1"/>
    </source>
</evidence>
<evidence type="ECO:0000256" key="5">
    <source>
        <dbReference type="SAM" id="MobiDB-lite"/>
    </source>
</evidence>
<dbReference type="Proteomes" id="UP001230188">
    <property type="component" value="Unassembled WGS sequence"/>
</dbReference>
<dbReference type="Gene3D" id="1.20.920.10">
    <property type="entry name" value="Bromodomain-like"/>
    <property type="match status" value="1"/>
</dbReference>
<dbReference type="EMBL" id="JAQMWT010000523">
    <property type="protein sequence ID" value="KAJ8600459.1"/>
    <property type="molecule type" value="Genomic_DNA"/>
</dbReference>
<dbReference type="PANTHER" id="PTHR45926">
    <property type="entry name" value="OSJNBA0053K19.4 PROTEIN"/>
    <property type="match status" value="1"/>
</dbReference>
<feature type="domain" description="Bromo" evidence="6">
    <location>
        <begin position="1"/>
        <end position="69"/>
    </location>
</feature>
<protein>
    <recommendedName>
        <fullName evidence="10">Bromodomain-containing protein</fullName>
    </recommendedName>
</protein>
<reference evidence="8" key="1">
    <citation type="submission" date="2023-01" db="EMBL/GenBank/DDBJ databases">
        <title>Metagenome sequencing of chrysophaentin producing Chrysophaeum taylorii.</title>
        <authorList>
            <person name="Davison J."/>
            <person name="Bewley C."/>
        </authorList>
    </citation>
    <scope>NUCLEOTIDE SEQUENCE</scope>
    <source>
        <strain evidence="8">NIES-1699</strain>
    </source>
</reference>
<evidence type="ECO:0000256" key="4">
    <source>
        <dbReference type="PROSITE-ProRule" id="PRU00035"/>
    </source>
</evidence>
<gene>
    <name evidence="8" type="ORF">CTAYLR_001457</name>
</gene>
<dbReference type="PROSITE" id="PS50014">
    <property type="entry name" value="BROMODOMAIN_2"/>
    <property type="match status" value="1"/>
</dbReference>
<sequence length="196" mass="22636">MAVPFREPVDWRSLGLYDYPQIIKKPMDLSTVKGNIEKGVYQSVQECAEDVRLIWTNCKKYNQDGSDFYNLADTFSKRFEDKYSKIKTDDPAVEEETDHAPSHEEKIRFSHNIYKIKQEELGQLVEKLEERCSEAMDKSTNEDEIEINIDAIDPKTFHELDRFVRHCIAQAQPKKKKKAASSSTEGGEAKAKKAKQ</sequence>
<feature type="compositionally biased region" description="Basic and acidic residues" evidence="5">
    <location>
        <begin position="187"/>
        <end position="196"/>
    </location>
</feature>
<dbReference type="PRINTS" id="PR00503">
    <property type="entry name" value="BROMODOMAIN"/>
</dbReference>
<dbReference type="InterPro" id="IPR038336">
    <property type="entry name" value="NET_sf"/>
</dbReference>
<name>A0AAD7U9R4_9STRA</name>
<organism evidence="8 9">
    <name type="scientific">Chrysophaeum taylorii</name>
    <dbReference type="NCBI Taxonomy" id="2483200"/>
    <lineage>
        <taxon>Eukaryota</taxon>
        <taxon>Sar</taxon>
        <taxon>Stramenopiles</taxon>
        <taxon>Ochrophyta</taxon>
        <taxon>Pelagophyceae</taxon>
        <taxon>Pelagomonadales</taxon>
        <taxon>Pelagomonadaceae</taxon>
        <taxon>Chrysophaeum</taxon>
    </lineage>
</organism>
<dbReference type="PROSITE" id="PS51525">
    <property type="entry name" value="NET"/>
    <property type="match status" value="1"/>
</dbReference>
<evidence type="ECO:0000256" key="3">
    <source>
        <dbReference type="ARBA" id="ARBA00023163"/>
    </source>
</evidence>
<feature type="domain" description="NET" evidence="7">
    <location>
        <begin position="91"/>
        <end position="175"/>
    </location>
</feature>
<dbReference type="InterPro" id="IPR027353">
    <property type="entry name" value="NET_dom"/>
</dbReference>
<dbReference type="SUPFAM" id="SSF47370">
    <property type="entry name" value="Bromodomain"/>
    <property type="match status" value="1"/>
</dbReference>
<feature type="region of interest" description="Disordered" evidence="5">
    <location>
        <begin position="170"/>
        <end position="196"/>
    </location>
</feature>
<dbReference type="AlphaFoldDB" id="A0AAD7U9R4"/>
<keyword evidence="3" id="KW-0804">Transcription</keyword>
<evidence type="ECO:0000256" key="1">
    <source>
        <dbReference type="ARBA" id="ARBA00023015"/>
    </source>
</evidence>
<dbReference type="Pfam" id="PF17035">
    <property type="entry name" value="BET"/>
    <property type="match status" value="1"/>
</dbReference>
<evidence type="ECO:0000259" key="7">
    <source>
        <dbReference type="PROSITE" id="PS51525"/>
    </source>
</evidence>
<dbReference type="SMART" id="SM00297">
    <property type="entry name" value="BROMO"/>
    <property type="match status" value="1"/>
</dbReference>
<keyword evidence="1" id="KW-0805">Transcription regulation</keyword>
<accession>A0AAD7U9R4</accession>
<dbReference type="InterPro" id="IPR036427">
    <property type="entry name" value="Bromodomain-like_sf"/>
</dbReference>
<dbReference type="InterPro" id="IPR001487">
    <property type="entry name" value="Bromodomain"/>
</dbReference>